<feature type="transmembrane region" description="Helical" evidence="21">
    <location>
        <begin position="77"/>
        <end position="98"/>
    </location>
</feature>
<feature type="transmembrane region" description="Helical" evidence="21">
    <location>
        <begin position="147"/>
        <end position="166"/>
    </location>
</feature>
<keyword evidence="14 21" id="KW-0472">Membrane</keyword>
<dbReference type="InterPro" id="IPR002524">
    <property type="entry name" value="Cation_efflux"/>
</dbReference>
<keyword evidence="25" id="KW-1185">Reference proteome</keyword>
<comment type="subcellular location">
    <subcellularLocation>
        <location evidence="2">Cell membrane</location>
        <topology evidence="2">Multi-pass membrane protein</topology>
    </subcellularLocation>
    <subcellularLocation>
        <location evidence="1">Cytoplasmic vesicle</location>
        <location evidence="1">Secretory vesicle membrane</location>
        <topology evidence="1">Multi-pass membrane protein</topology>
    </subcellularLocation>
</comment>
<evidence type="ECO:0000256" key="10">
    <source>
        <dbReference type="ARBA" id="ARBA00022833"/>
    </source>
</evidence>
<evidence type="ECO:0000256" key="3">
    <source>
        <dbReference type="ARBA" id="ARBA00008873"/>
    </source>
</evidence>
<evidence type="ECO:0000256" key="1">
    <source>
        <dbReference type="ARBA" id="ARBA00004638"/>
    </source>
</evidence>
<comment type="function">
    <text evidence="17">Proton-coupled zinc ion antiporter mediating the entry of zinc into the lumen of pancreatic beta cell secretory granules, thereby regulating insulin secretion.</text>
</comment>
<evidence type="ECO:0000256" key="2">
    <source>
        <dbReference type="ARBA" id="ARBA00004651"/>
    </source>
</evidence>
<feature type="transmembrane region" description="Helical" evidence="21">
    <location>
        <begin position="229"/>
        <end position="252"/>
    </location>
</feature>
<dbReference type="PANTHER" id="PTHR11562:SF37">
    <property type="entry name" value="PROTON-COUPLED ZINC ANTIPORTER SLC30A8"/>
    <property type="match status" value="1"/>
</dbReference>
<evidence type="ECO:0000313" key="24">
    <source>
        <dbReference type="Ensembl" id="ENSHHUP00000045570.1"/>
    </source>
</evidence>
<comment type="similarity">
    <text evidence="3">Belongs to the cation diffusion facilitator (CDF) transporter (TC 2.A.4) family. SLC30A subfamily.</text>
</comment>
<dbReference type="InterPro" id="IPR058533">
    <property type="entry name" value="Cation_efflux_TM"/>
</dbReference>
<feature type="signal peptide" evidence="22">
    <location>
        <begin position="1"/>
        <end position="18"/>
    </location>
</feature>
<keyword evidence="8 21" id="KW-0812">Transmembrane</keyword>
<keyword evidence="22" id="KW-0732">Signal</keyword>
<keyword evidence="15" id="KW-0968">Cytoplasmic vesicle</keyword>
<evidence type="ECO:0000256" key="22">
    <source>
        <dbReference type="SAM" id="SignalP"/>
    </source>
</evidence>
<reference evidence="24" key="3">
    <citation type="submission" date="2025-09" db="UniProtKB">
        <authorList>
            <consortium name="Ensembl"/>
        </authorList>
    </citation>
    <scope>IDENTIFICATION</scope>
</reference>
<sequence length="284" mass="30962">MSIYLVFPLSLLFTPLSSFLDNPCLLSSLHVPHPLPHSVSTDEIMQMEKDSNINHCHDNSQATEDREREKQLARKRLYVVSAVCLVFMIGEILGGYFAGSLAVMTDAAHLLVDFASFIISLVSLWLSSRPATRTLSYGWHRAEILGALLSVVTIWLVTGVLVYLAVQRLISDNYEIEGTIMLITSGCAVLANIIMAFTLHQSGNHSHGNGNQENHSYGKSDANASVRAAFVHVVGDLLQSISVLVSAIIIFFKVSGQRSTGVMVEIVVNWGDGRGSGQLGSYGR</sequence>
<keyword evidence="7" id="KW-1003">Cell membrane</keyword>
<dbReference type="GO" id="GO:0030073">
    <property type="term" value="P:insulin secretion"/>
    <property type="evidence" value="ECO:0007669"/>
    <property type="project" value="TreeGrafter"/>
</dbReference>
<evidence type="ECO:0000256" key="14">
    <source>
        <dbReference type="ARBA" id="ARBA00023136"/>
    </source>
</evidence>
<evidence type="ECO:0000256" key="7">
    <source>
        <dbReference type="ARBA" id="ARBA00022475"/>
    </source>
</evidence>
<keyword evidence="9" id="KW-0479">Metal-binding</keyword>
<evidence type="ECO:0000256" key="19">
    <source>
        <dbReference type="ARBA" id="ARBA00042037"/>
    </source>
</evidence>
<feature type="transmembrane region" description="Helical" evidence="21">
    <location>
        <begin position="110"/>
        <end position="127"/>
    </location>
</feature>
<dbReference type="InterPro" id="IPR050681">
    <property type="entry name" value="CDF/SLC30A"/>
</dbReference>
<dbReference type="Proteomes" id="UP000314982">
    <property type="component" value="Unassembled WGS sequence"/>
</dbReference>
<evidence type="ECO:0000256" key="20">
    <source>
        <dbReference type="ARBA" id="ARBA00048349"/>
    </source>
</evidence>
<dbReference type="Pfam" id="PF01545">
    <property type="entry name" value="Cation_efflux"/>
    <property type="match status" value="1"/>
</dbReference>
<keyword evidence="5" id="KW-0813">Transport</keyword>
<evidence type="ECO:0000256" key="12">
    <source>
        <dbReference type="ARBA" id="ARBA00022989"/>
    </source>
</evidence>
<dbReference type="GO" id="GO:0046872">
    <property type="term" value="F:metal ion binding"/>
    <property type="evidence" value="ECO:0007669"/>
    <property type="project" value="UniProtKB-KW"/>
</dbReference>
<evidence type="ECO:0000256" key="18">
    <source>
        <dbReference type="ARBA" id="ARBA00040844"/>
    </source>
</evidence>
<evidence type="ECO:0000259" key="23">
    <source>
        <dbReference type="Pfam" id="PF01545"/>
    </source>
</evidence>
<dbReference type="PANTHER" id="PTHR11562">
    <property type="entry name" value="CATION EFFLUX PROTEIN/ ZINC TRANSPORTER"/>
    <property type="match status" value="1"/>
</dbReference>
<dbReference type="InterPro" id="IPR027469">
    <property type="entry name" value="Cation_efflux_TMD_sf"/>
</dbReference>
<keyword evidence="11" id="KW-0864">Zinc transport</keyword>
<evidence type="ECO:0000256" key="4">
    <source>
        <dbReference type="ARBA" id="ARBA00011738"/>
    </source>
</evidence>
<dbReference type="GO" id="GO:0030658">
    <property type="term" value="C:transport vesicle membrane"/>
    <property type="evidence" value="ECO:0007669"/>
    <property type="project" value="UniProtKB-SubCell"/>
</dbReference>
<name>A0A4W5N7Q5_9TELE</name>
<reference evidence="24" key="2">
    <citation type="submission" date="2025-08" db="UniProtKB">
        <authorList>
            <consortium name="Ensembl"/>
        </authorList>
    </citation>
    <scope>IDENTIFICATION</scope>
</reference>
<dbReference type="AlphaFoldDB" id="A0A4W5N7Q5"/>
<dbReference type="SUPFAM" id="SSF161111">
    <property type="entry name" value="Cation efflux protein transmembrane domain-like"/>
    <property type="match status" value="1"/>
</dbReference>
<evidence type="ECO:0000256" key="21">
    <source>
        <dbReference type="SAM" id="Phobius"/>
    </source>
</evidence>
<dbReference type="GeneTree" id="ENSGT00940000160706"/>
<evidence type="ECO:0000313" key="25">
    <source>
        <dbReference type="Proteomes" id="UP000314982"/>
    </source>
</evidence>
<dbReference type="GO" id="GO:0005886">
    <property type="term" value="C:plasma membrane"/>
    <property type="evidence" value="ECO:0007669"/>
    <property type="project" value="UniProtKB-SubCell"/>
</dbReference>
<dbReference type="Ensembl" id="ENSHHUT00000047255.1">
    <property type="protein sequence ID" value="ENSHHUP00000045570.1"/>
    <property type="gene ID" value="ENSHHUG00000027808.1"/>
</dbReference>
<evidence type="ECO:0000256" key="9">
    <source>
        <dbReference type="ARBA" id="ARBA00022723"/>
    </source>
</evidence>
<organism evidence="24 25">
    <name type="scientific">Hucho hucho</name>
    <name type="common">huchen</name>
    <dbReference type="NCBI Taxonomy" id="62062"/>
    <lineage>
        <taxon>Eukaryota</taxon>
        <taxon>Metazoa</taxon>
        <taxon>Chordata</taxon>
        <taxon>Craniata</taxon>
        <taxon>Vertebrata</taxon>
        <taxon>Euteleostomi</taxon>
        <taxon>Actinopterygii</taxon>
        <taxon>Neopterygii</taxon>
        <taxon>Teleostei</taxon>
        <taxon>Protacanthopterygii</taxon>
        <taxon>Salmoniformes</taxon>
        <taxon>Salmonidae</taxon>
        <taxon>Salmoninae</taxon>
        <taxon>Hucho</taxon>
    </lineage>
</organism>
<evidence type="ECO:0000256" key="15">
    <source>
        <dbReference type="ARBA" id="ARBA00023329"/>
    </source>
</evidence>
<comment type="catalytic activity">
    <reaction evidence="20">
        <text>Zn(2+)(in) + 2 H(+)(out) = Zn(2+)(out) + 2 H(+)(in)</text>
        <dbReference type="Rhea" id="RHEA:72627"/>
        <dbReference type="ChEBI" id="CHEBI:15378"/>
        <dbReference type="ChEBI" id="CHEBI:29105"/>
    </reaction>
</comment>
<keyword evidence="13" id="KW-0406">Ion transport</keyword>
<evidence type="ECO:0000256" key="16">
    <source>
        <dbReference type="ARBA" id="ARBA00033403"/>
    </source>
</evidence>
<keyword evidence="10" id="KW-0862">Zinc</keyword>
<dbReference type="NCBIfam" id="TIGR01297">
    <property type="entry name" value="CDF"/>
    <property type="match status" value="1"/>
</dbReference>
<protein>
    <recommendedName>
        <fullName evidence="18">Proton-coupled zinc antiporter SLC30A8</fullName>
    </recommendedName>
    <alternativeName>
        <fullName evidence="16">Solute carrier family 30 member 8</fullName>
    </alternativeName>
    <alternativeName>
        <fullName evidence="19">Zinc transporter 8</fullName>
    </alternativeName>
</protein>
<evidence type="ECO:0000256" key="17">
    <source>
        <dbReference type="ARBA" id="ARBA00037214"/>
    </source>
</evidence>
<feature type="transmembrane region" description="Helical" evidence="21">
    <location>
        <begin position="178"/>
        <end position="199"/>
    </location>
</feature>
<feature type="chain" id="PRO_5021427796" description="Proton-coupled zinc antiporter SLC30A8" evidence="22">
    <location>
        <begin position="19"/>
        <end position="284"/>
    </location>
</feature>
<dbReference type="STRING" id="62062.ENSHHUP00000045570"/>
<reference evidence="25" key="1">
    <citation type="submission" date="2018-06" db="EMBL/GenBank/DDBJ databases">
        <title>Genome assembly of Danube salmon.</title>
        <authorList>
            <person name="Macqueen D.J."/>
            <person name="Gundappa M.K."/>
        </authorList>
    </citation>
    <scope>NUCLEOTIDE SEQUENCE [LARGE SCALE GENOMIC DNA]</scope>
</reference>
<feature type="domain" description="Cation efflux protein transmembrane" evidence="23">
    <location>
        <begin position="78"/>
        <end position="255"/>
    </location>
</feature>
<keyword evidence="12 21" id="KW-1133">Transmembrane helix</keyword>
<evidence type="ECO:0000256" key="5">
    <source>
        <dbReference type="ARBA" id="ARBA00022448"/>
    </source>
</evidence>
<dbReference type="FunFam" id="1.20.1510.10:FF:000002">
    <property type="entry name" value="zinc transporter 3 isoform X1"/>
    <property type="match status" value="1"/>
</dbReference>
<evidence type="ECO:0000256" key="11">
    <source>
        <dbReference type="ARBA" id="ARBA00022906"/>
    </source>
</evidence>
<evidence type="ECO:0000256" key="8">
    <source>
        <dbReference type="ARBA" id="ARBA00022692"/>
    </source>
</evidence>
<accession>A0A4W5N7Q5</accession>
<dbReference type="GO" id="GO:0010043">
    <property type="term" value="P:response to zinc ion"/>
    <property type="evidence" value="ECO:0007669"/>
    <property type="project" value="TreeGrafter"/>
</dbReference>
<dbReference type="GO" id="GO:0009749">
    <property type="term" value="P:response to glucose"/>
    <property type="evidence" value="ECO:0007669"/>
    <property type="project" value="TreeGrafter"/>
</dbReference>
<proteinExistence type="inferred from homology"/>
<dbReference type="GO" id="GO:0005385">
    <property type="term" value="F:zinc ion transmembrane transporter activity"/>
    <property type="evidence" value="ECO:0007669"/>
    <property type="project" value="TreeGrafter"/>
</dbReference>
<evidence type="ECO:0000256" key="13">
    <source>
        <dbReference type="ARBA" id="ARBA00023065"/>
    </source>
</evidence>
<evidence type="ECO:0000256" key="6">
    <source>
        <dbReference type="ARBA" id="ARBA00022449"/>
    </source>
</evidence>
<dbReference type="Gene3D" id="1.20.1510.10">
    <property type="entry name" value="Cation efflux protein transmembrane domain"/>
    <property type="match status" value="1"/>
</dbReference>
<dbReference type="GO" id="GO:0015297">
    <property type="term" value="F:antiporter activity"/>
    <property type="evidence" value="ECO:0007669"/>
    <property type="project" value="UniProtKB-KW"/>
</dbReference>
<keyword evidence="6" id="KW-0050">Antiport</keyword>
<comment type="subunit">
    <text evidence="4">Homodimer.</text>
</comment>